<evidence type="ECO:0000256" key="1">
    <source>
        <dbReference type="SAM" id="MobiDB-lite"/>
    </source>
</evidence>
<dbReference type="OrthoDB" id="5242786at2759"/>
<protein>
    <recommendedName>
        <fullName evidence="4">WD40 repeat-like protein</fullName>
    </recommendedName>
</protein>
<dbReference type="Proteomes" id="UP000754883">
    <property type="component" value="Unassembled WGS sequence"/>
</dbReference>
<dbReference type="EMBL" id="CABFNO020001523">
    <property type="protein sequence ID" value="CAG9993941.1"/>
    <property type="molecule type" value="Genomic_DNA"/>
</dbReference>
<gene>
    <name evidence="2" type="ORF">CBYS24578_00004517</name>
</gene>
<dbReference type="AlphaFoldDB" id="A0A9N9UPT5"/>
<comment type="caution">
    <text evidence="2">The sequence shown here is derived from an EMBL/GenBank/DDBJ whole genome shotgun (WGS) entry which is preliminary data.</text>
</comment>
<organism evidence="2 3">
    <name type="scientific">Clonostachys byssicola</name>
    <dbReference type="NCBI Taxonomy" id="160290"/>
    <lineage>
        <taxon>Eukaryota</taxon>
        <taxon>Fungi</taxon>
        <taxon>Dikarya</taxon>
        <taxon>Ascomycota</taxon>
        <taxon>Pezizomycotina</taxon>
        <taxon>Sordariomycetes</taxon>
        <taxon>Hypocreomycetidae</taxon>
        <taxon>Hypocreales</taxon>
        <taxon>Bionectriaceae</taxon>
        <taxon>Clonostachys</taxon>
    </lineage>
</organism>
<reference evidence="3" key="1">
    <citation type="submission" date="2019-06" db="EMBL/GenBank/DDBJ databases">
        <authorList>
            <person name="Broberg M."/>
        </authorList>
    </citation>
    <scope>NUCLEOTIDE SEQUENCE [LARGE SCALE GENOMIC DNA]</scope>
</reference>
<sequence>MLILFFVYQSCLSRFFVSVVTLSHDFCSVSILRYRPTLLRPLQPGLTILAPPNPIVNLLGRSVGLMDFMGAASAMRHNPTVNTSKSKHVIRQPSFKDRIIKKKKKHTEREPERANSIDTAIDELAHRVTRMNSVDSVSPPISNHSSLKNDYTFNTAPPTKLMRQDAPPLSLQCYQQYSPQTPRRPSTSNSREQNAPWPLTEYPRASLDTPAISPLQRMPSDGRNRSQSVSTASTHASIHRKRSSVAPLDANPFPAPARPLPPVPPNFYPTSRRRESPIDMDVSSPSSGRSSRVGGSARSSHVEYSSQSPQQYYASQSPQQSTMPPPSRKTPRRPPRPNMGLEVGFNVMYRKQLLLDKKRKGEEVNLIDISSSGATIAVKEGKKAIRFWDVVRDDVLSVIKISSYIEAGTRSREYLVRSHVVISDSARLAAVSSRFGRTLEIWNWEERKKLQTIDNTDRWVTGRFETFDGWWTPLAAYRGEDNVIDLYAATKHKKPFAKVRNIDLCKAGLPFIPQYPELAVSPTSPLLIAASGPRTARAGRPPPKREAIIVAWDISDYREVSNQPIGTVDPWLYPELEMAIPCALETFESIVVSIWIPPSQRAYKQSVPGSQELEWKLAPIDVPTRYVFVWDLSKGSTNLYGIPNTTSCISPNCRFVAYSTTSRNGRNQVVILDASTGQEMWSMDGIRRWGSEDDEADSFGKVTSLAFSSDGKMLVISDANGSTFIFDVLERVVGL</sequence>
<dbReference type="SUPFAM" id="SSF69322">
    <property type="entry name" value="Tricorn protease domain 2"/>
    <property type="match status" value="1"/>
</dbReference>
<feature type="region of interest" description="Disordered" evidence="1">
    <location>
        <begin position="134"/>
        <end position="164"/>
    </location>
</feature>
<accession>A0A9N9UPT5</accession>
<evidence type="ECO:0000313" key="3">
    <source>
        <dbReference type="Proteomes" id="UP000754883"/>
    </source>
</evidence>
<dbReference type="InterPro" id="IPR015943">
    <property type="entry name" value="WD40/YVTN_repeat-like_dom_sf"/>
</dbReference>
<name>A0A9N9UPT5_9HYPO</name>
<reference evidence="2 3" key="2">
    <citation type="submission" date="2021-10" db="EMBL/GenBank/DDBJ databases">
        <authorList>
            <person name="Piombo E."/>
        </authorList>
    </citation>
    <scope>NUCLEOTIDE SEQUENCE [LARGE SCALE GENOMIC DNA]</scope>
</reference>
<feature type="compositionally biased region" description="Pro residues" evidence="1">
    <location>
        <begin position="253"/>
        <end position="267"/>
    </location>
</feature>
<feature type="compositionally biased region" description="Polar residues" evidence="1">
    <location>
        <begin position="177"/>
        <end position="193"/>
    </location>
</feature>
<feature type="compositionally biased region" description="Polar residues" evidence="1">
    <location>
        <begin position="134"/>
        <end position="157"/>
    </location>
</feature>
<evidence type="ECO:0008006" key="4">
    <source>
        <dbReference type="Google" id="ProtNLM"/>
    </source>
</evidence>
<feature type="compositionally biased region" description="Polar residues" evidence="1">
    <location>
        <begin position="225"/>
        <end position="236"/>
    </location>
</feature>
<proteinExistence type="predicted"/>
<feature type="compositionally biased region" description="Low complexity" evidence="1">
    <location>
        <begin position="282"/>
        <end position="322"/>
    </location>
</feature>
<keyword evidence="3" id="KW-1185">Reference proteome</keyword>
<evidence type="ECO:0000313" key="2">
    <source>
        <dbReference type="EMBL" id="CAG9993941.1"/>
    </source>
</evidence>
<feature type="region of interest" description="Disordered" evidence="1">
    <location>
        <begin position="177"/>
        <end position="342"/>
    </location>
</feature>
<dbReference type="Gene3D" id="2.130.10.10">
    <property type="entry name" value="YVTN repeat-like/Quinoprotein amine dehydrogenase"/>
    <property type="match status" value="2"/>
</dbReference>